<dbReference type="RefSeq" id="WP_102373495.1">
    <property type="nucleotide sequence ID" value="NZ_JBBNOP010000002.1"/>
</dbReference>
<reference evidence="7 8" key="1">
    <citation type="submission" date="2024-04" db="EMBL/GenBank/DDBJ databases">
        <title>Human intestinal bacterial collection.</title>
        <authorList>
            <person name="Pauvert C."/>
            <person name="Hitch T.C.A."/>
            <person name="Clavel T."/>
        </authorList>
    </citation>
    <scope>NUCLEOTIDE SEQUENCE [LARGE SCALE GENOMIC DNA]</scope>
    <source>
        <strain evidence="7 8">CLA-KB-H42</strain>
    </source>
</reference>
<keyword evidence="3" id="KW-0274">FAD</keyword>
<evidence type="ECO:0000256" key="4">
    <source>
        <dbReference type="ARBA" id="ARBA00023002"/>
    </source>
</evidence>
<evidence type="ECO:0000313" key="7">
    <source>
        <dbReference type="EMBL" id="MEQ3361915.1"/>
    </source>
</evidence>
<evidence type="ECO:0000256" key="5">
    <source>
        <dbReference type="SAM" id="MobiDB-lite"/>
    </source>
</evidence>
<evidence type="ECO:0000256" key="3">
    <source>
        <dbReference type="ARBA" id="ARBA00022827"/>
    </source>
</evidence>
<feature type="region of interest" description="Disordered" evidence="5">
    <location>
        <begin position="437"/>
        <end position="473"/>
    </location>
</feature>
<comment type="caution">
    <text evidence="7">The sequence shown here is derived from an EMBL/GenBank/DDBJ whole genome shotgun (WGS) entry which is preliminary data.</text>
</comment>
<gene>
    <name evidence="7" type="ORF">AAA083_02865</name>
</gene>
<dbReference type="InterPro" id="IPR050315">
    <property type="entry name" value="FAD-oxidoreductase_2"/>
</dbReference>
<dbReference type="SUPFAM" id="SSF56425">
    <property type="entry name" value="Succinate dehydrogenase/fumarate reductase flavoprotein, catalytic domain"/>
    <property type="match status" value="1"/>
</dbReference>
<dbReference type="PANTHER" id="PTHR43400:SF7">
    <property type="entry name" value="FAD-DEPENDENT OXIDOREDUCTASE 2 FAD BINDING DOMAIN-CONTAINING PROTEIN"/>
    <property type="match status" value="1"/>
</dbReference>
<feature type="region of interest" description="Disordered" evidence="5">
    <location>
        <begin position="45"/>
        <end position="74"/>
    </location>
</feature>
<sequence>MSEKALHEKTMEEKQAGLSRRAFLGWGAAAAVVAGAGLAGCSPATSADAEGSANASGSGSSSSSAASWRTAPEAPAEVAEEATCDVLVIGLGHAGSCAARAAAESGATVYAFEKQTQDTRSYMSGGQVGHINSELLASQGVPEVDELVFMNDWMLRHNNRPNPGLIRRYAASSGECFDWLFGDYISDPASVVIRQWPANDAYQEQIGGLRGFIGCAHTGDFMVEALDHCAEVVEQNGGKVYYGTSGYLLITDDAGAVTGAYGEQSDGTYVKVTASKGVILAGGGFGGNEDMLTDLYTESLGLKPEGEKLSAGMDQDGSGVALGYWAGGKLDPCMSGMGGNYFYPCDSPSDPAGTAPVLWLNSHGKRYCNEGFGSIELAAIPGAKEPSGIIATVFGSNVDDYVHAQVPSHMAIDYAHEASQPSMSGLHEAMEKALAGGAAGSAGAEESSDGAAGGGADAAAGEEGGGAPAAGGPGGSTTVYCSDDLATLAGYLGYTGEAVDNFVASVERYNELCDQGRDEDFGKDAHLMIRMEAPYYAYCAEKEIGTPMVTTSGLLVNEDSQVLDQNCNPIKGLFAAGNNSGSRFGYQYTTSISGVSLGIAQTQGYMVGKHAAEL</sequence>
<protein>
    <submittedName>
        <fullName evidence="7">FAD-binding protein</fullName>
    </submittedName>
</protein>
<dbReference type="InterPro" id="IPR006311">
    <property type="entry name" value="TAT_signal"/>
</dbReference>
<evidence type="ECO:0000256" key="2">
    <source>
        <dbReference type="ARBA" id="ARBA00022630"/>
    </source>
</evidence>
<evidence type="ECO:0000256" key="1">
    <source>
        <dbReference type="ARBA" id="ARBA00001974"/>
    </source>
</evidence>
<dbReference type="InterPro" id="IPR036188">
    <property type="entry name" value="FAD/NAD-bd_sf"/>
</dbReference>
<evidence type="ECO:0000313" key="8">
    <source>
        <dbReference type="Proteomes" id="UP001487305"/>
    </source>
</evidence>
<feature type="compositionally biased region" description="Gly residues" evidence="5">
    <location>
        <begin position="451"/>
        <end position="473"/>
    </location>
</feature>
<keyword evidence="2" id="KW-0285">Flavoprotein</keyword>
<dbReference type="InterPro" id="IPR027477">
    <property type="entry name" value="Succ_DH/fumarate_Rdtase_cat_sf"/>
</dbReference>
<dbReference type="Pfam" id="PF00890">
    <property type="entry name" value="FAD_binding_2"/>
    <property type="match status" value="1"/>
</dbReference>
<dbReference type="Proteomes" id="UP001487305">
    <property type="component" value="Unassembled WGS sequence"/>
</dbReference>
<dbReference type="Gene3D" id="3.90.700.10">
    <property type="entry name" value="Succinate dehydrogenase/fumarate reductase flavoprotein, catalytic domain"/>
    <property type="match status" value="1"/>
</dbReference>
<proteinExistence type="predicted"/>
<name>A0ABV1JA05_9ACTN</name>
<dbReference type="EMBL" id="JBBNOP010000002">
    <property type="protein sequence ID" value="MEQ3361915.1"/>
    <property type="molecule type" value="Genomic_DNA"/>
</dbReference>
<keyword evidence="8" id="KW-1185">Reference proteome</keyword>
<dbReference type="PANTHER" id="PTHR43400">
    <property type="entry name" value="FUMARATE REDUCTASE"/>
    <property type="match status" value="1"/>
</dbReference>
<dbReference type="SUPFAM" id="SSF51905">
    <property type="entry name" value="FAD/NAD(P)-binding domain"/>
    <property type="match status" value="1"/>
</dbReference>
<dbReference type="PROSITE" id="PS51318">
    <property type="entry name" value="TAT"/>
    <property type="match status" value="1"/>
</dbReference>
<comment type="cofactor">
    <cofactor evidence="1">
        <name>FAD</name>
        <dbReference type="ChEBI" id="CHEBI:57692"/>
    </cofactor>
</comment>
<dbReference type="InterPro" id="IPR003953">
    <property type="entry name" value="FAD-dep_OxRdtase_2_FAD-bd"/>
</dbReference>
<keyword evidence="4" id="KW-0560">Oxidoreductase</keyword>
<evidence type="ECO:0000259" key="6">
    <source>
        <dbReference type="Pfam" id="PF00890"/>
    </source>
</evidence>
<dbReference type="Gene3D" id="3.50.50.60">
    <property type="entry name" value="FAD/NAD(P)-binding domain"/>
    <property type="match status" value="2"/>
</dbReference>
<accession>A0ABV1JA05</accession>
<organism evidence="7 8">
    <name type="scientific">Raoultibacter massiliensis</name>
    <dbReference type="NCBI Taxonomy" id="1852371"/>
    <lineage>
        <taxon>Bacteria</taxon>
        <taxon>Bacillati</taxon>
        <taxon>Actinomycetota</taxon>
        <taxon>Coriobacteriia</taxon>
        <taxon>Eggerthellales</taxon>
        <taxon>Eggerthellaceae</taxon>
        <taxon>Raoultibacter</taxon>
    </lineage>
</organism>
<feature type="domain" description="FAD-dependent oxidoreductase 2 FAD-binding" evidence="6">
    <location>
        <begin position="85"/>
        <end position="585"/>
    </location>
</feature>